<keyword evidence="2" id="KW-1185">Reference proteome</keyword>
<accession>A0A7D9LEP0</accession>
<reference evidence="1" key="1">
    <citation type="submission" date="2020-04" db="EMBL/GenBank/DDBJ databases">
        <authorList>
            <person name="Alioto T."/>
            <person name="Alioto T."/>
            <person name="Gomez Garrido J."/>
        </authorList>
    </citation>
    <scope>NUCLEOTIDE SEQUENCE</scope>
    <source>
        <strain evidence="1">A484AB</strain>
    </source>
</reference>
<dbReference type="EMBL" id="CACRXK020017452">
    <property type="protein sequence ID" value="CAB4031224.1"/>
    <property type="molecule type" value="Genomic_DNA"/>
</dbReference>
<dbReference type="Proteomes" id="UP001152795">
    <property type="component" value="Unassembled WGS sequence"/>
</dbReference>
<dbReference type="PANTHER" id="PTHR47331:SF5">
    <property type="entry name" value="RIBONUCLEASE H"/>
    <property type="match status" value="1"/>
</dbReference>
<organism evidence="1 2">
    <name type="scientific">Paramuricea clavata</name>
    <name type="common">Red gorgonian</name>
    <name type="synonym">Violescent sea-whip</name>
    <dbReference type="NCBI Taxonomy" id="317549"/>
    <lineage>
        <taxon>Eukaryota</taxon>
        <taxon>Metazoa</taxon>
        <taxon>Cnidaria</taxon>
        <taxon>Anthozoa</taxon>
        <taxon>Octocorallia</taxon>
        <taxon>Malacalcyonacea</taxon>
        <taxon>Plexauridae</taxon>
        <taxon>Paramuricea</taxon>
    </lineage>
</organism>
<comment type="caution">
    <text evidence="1">The sequence shown here is derived from an EMBL/GenBank/DDBJ whole genome shotgun (WGS) entry which is preliminary data.</text>
</comment>
<evidence type="ECO:0000313" key="1">
    <source>
        <dbReference type="EMBL" id="CAB4031224.1"/>
    </source>
</evidence>
<evidence type="ECO:0000313" key="2">
    <source>
        <dbReference type="Proteomes" id="UP001152795"/>
    </source>
</evidence>
<name>A0A7D9LEP0_PARCT</name>
<proteinExistence type="predicted"/>
<gene>
    <name evidence="1" type="ORF">PACLA_8A050272</name>
</gene>
<dbReference type="PANTHER" id="PTHR47331">
    <property type="entry name" value="PHD-TYPE DOMAIN-CONTAINING PROTEIN"/>
    <property type="match status" value="1"/>
</dbReference>
<dbReference type="OrthoDB" id="5985597at2759"/>
<sequence length="425" mass="48830">MFIPYRTQEQGNSVELCEAFIKMSQLLRLPQAKPSIFKGDEEDKTKFFLWQTVFDALIGSAPVTPGQKLHLLYQYLDGRAKSTVEQLQYMVRDPETAYQRARSILKDRFGNNAIRGAHFERRLSAWPKISPSDKEEFSDYLQQVHIASENISSSKVFKFPSQIQLLLPGWFKAKWSDNIIKLQREKGKDAFPSFNDFAETVKYHAERMMIPQILRLGTNSVRTKKVNGLRVQDAEGRHQPIKIPHAYSRENVPASQLDITTPEIVSNWKHLQEISRHLHHRPDLEIGMLIGRNVPYAFQPLRMICGNEDEPWAEEYKFGWTVIGCAGKDGEYTQDRAAVNRVTVTVEEPETFLSILSSNSNVDRSIAFFATNCHKKDATSPEQLGETTQLDYTELHYSRTVRETEEVESIESPLVVSNVIVFIYL</sequence>
<protein>
    <submittedName>
        <fullName evidence="1">Uncharacterized protein</fullName>
    </submittedName>
</protein>
<dbReference type="AlphaFoldDB" id="A0A7D9LEP0"/>